<accession>Q3KAH6</accession>
<dbReference type="AlphaFoldDB" id="Q3KAH6"/>
<sequence length="90" mass="10579">MTDVQALKDEALYKYEKQGKFEVIYTNFHVDMFRRYDELISQGYKRAPDPYITASNMNWSVVQVVHMEKPAKLQEQELKAIYAAIDADNQ</sequence>
<name>Q3KAH6_PSEPF</name>
<dbReference type="Proteomes" id="UP000002704">
    <property type="component" value="Chromosome"/>
</dbReference>
<evidence type="ECO:0000313" key="1">
    <source>
        <dbReference type="EMBL" id="ABA75228.1"/>
    </source>
</evidence>
<proteinExistence type="predicted"/>
<dbReference type="KEGG" id="pfo:Pfl01_3490"/>
<dbReference type="RefSeq" id="WP_011334854.1">
    <property type="nucleotide sequence ID" value="NC_007492.2"/>
</dbReference>
<gene>
    <name evidence="1" type="ordered locus">Pfl01_3490</name>
</gene>
<reference evidence="1 2" key="1">
    <citation type="journal article" date="2009" name="Genome Biol.">
        <title>Genomic and genetic analyses of diversity and plant interactions of Pseudomonas fluorescens.</title>
        <authorList>
            <person name="Silby M.W."/>
            <person name="Cerdeno-Tarraga A.M."/>
            <person name="Vernikos G.S."/>
            <person name="Giddens S.R."/>
            <person name="Jackson R.W."/>
            <person name="Preston G.M."/>
            <person name="Zhang X.X."/>
            <person name="Moon C.D."/>
            <person name="Gehrig S.M."/>
            <person name="Godfrey S.A."/>
            <person name="Knight C.G."/>
            <person name="Malone J.G."/>
            <person name="Robinson Z."/>
            <person name="Spiers A.J."/>
            <person name="Harris S."/>
            <person name="Challis G.L."/>
            <person name="Yaxley A.M."/>
            <person name="Harris D."/>
            <person name="Seeger K."/>
            <person name="Murphy L."/>
            <person name="Rutter S."/>
            <person name="Squares R."/>
            <person name="Quail M.A."/>
            <person name="Saunders E."/>
            <person name="Mavromatis K."/>
            <person name="Brettin T.S."/>
            <person name="Bentley S.D."/>
            <person name="Hothersall J."/>
            <person name="Stephens E."/>
            <person name="Thomas C.M."/>
            <person name="Parkhill J."/>
            <person name="Levy S.B."/>
            <person name="Rainey P.B."/>
            <person name="Thomson N.R."/>
        </authorList>
    </citation>
    <scope>NUCLEOTIDE SEQUENCE [LARGE SCALE GENOMIC DNA]</scope>
    <source>
        <strain evidence="1 2">Pf0-1</strain>
    </source>
</reference>
<dbReference type="HOGENOM" id="CLU_2438504_0_0_6"/>
<organism evidence="1 2">
    <name type="scientific">Pseudomonas fluorescens (strain Pf0-1)</name>
    <dbReference type="NCBI Taxonomy" id="205922"/>
    <lineage>
        <taxon>Bacteria</taxon>
        <taxon>Pseudomonadati</taxon>
        <taxon>Pseudomonadota</taxon>
        <taxon>Gammaproteobacteria</taxon>
        <taxon>Pseudomonadales</taxon>
        <taxon>Pseudomonadaceae</taxon>
        <taxon>Pseudomonas</taxon>
    </lineage>
</organism>
<dbReference type="EMBL" id="CP000094">
    <property type="protein sequence ID" value="ABA75228.1"/>
    <property type="molecule type" value="Genomic_DNA"/>
</dbReference>
<evidence type="ECO:0000313" key="2">
    <source>
        <dbReference type="Proteomes" id="UP000002704"/>
    </source>
</evidence>
<protein>
    <submittedName>
        <fullName evidence="1">Uncharacterized protein</fullName>
    </submittedName>
</protein>